<dbReference type="InterPro" id="IPR011650">
    <property type="entry name" value="Peptidase_M20_dimer"/>
</dbReference>
<protein>
    <submittedName>
        <fullName evidence="4">Amidohydrolase</fullName>
    </submittedName>
</protein>
<dbReference type="Pfam" id="PF07687">
    <property type="entry name" value="M20_dimer"/>
    <property type="match status" value="1"/>
</dbReference>
<dbReference type="Pfam" id="PF01546">
    <property type="entry name" value="Peptidase_M20"/>
    <property type="match status" value="1"/>
</dbReference>
<accession>A0A2T4IL06</accession>
<dbReference type="GO" id="GO:0050118">
    <property type="term" value="F:N-acetyldiaminopimelate deacetylase activity"/>
    <property type="evidence" value="ECO:0007669"/>
    <property type="project" value="UniProtKB-ARBA"/>
</dbReference>
<dbReference type="NCBIfam" id="TIGR01891">
    <property type="entry name" value="amidohydrolases"/>
    <property type="match status" value="1"/>
</dbReference>
<feature type="domain" description="Peptidase M20 dimerisation" evidence="3">
    <location>
        <begin position="192"/>
        <end position="283"/>
    </location>
</feature>
<feature type="binding site" evidence="2">
    <location>
        <position position="362"/>
    </location>
    <ligand>
        <name>Mn(2+)</name>
        <dbReference type="ChEBI" id="CHEBI:29035"/>
        <label>2</label>
    </ligand>
</feature>
<feature type="binding site" evidence="2">
    <location>
        <position position="168"/>
    </location>
    <ligand>
        <name>Mn(2+)</name>
        <dbReference type="ChEBI" id="CHEBI:29035"/>
        <label>2</label>
    </ligand>
</feature>
<dbReference type="Gene3D" id="3.30.70.360">
    <property type="match status" value="1"/>
</dbReference>
<dbReference type="AlphaFoldDB" id="A0A2T4IL06"/>
<keyword evidence="2" id="KW-0479">Metal-binding</keyword>
<feature type="binding site" evidence="2">
    <location>
        <position position="109"/>
    </location>
    <ligand>
        <name>Mn(2+)</name>
        <dbReference type="ChEBI" id="CHEBI:29035"/>
        <label>2</label>
    </ligand>
</feature>
<dbReference type="InterPro" id="IPR017439">
    <property type="entry name" value="Amidohydrolase"/>
</dbReference>
<sequence length="390" mass="41711">MPVINRVADLHPDIIGWRRDLHQHPELLYDVYRTSAFVAARLREFGCDEVVEGIGRTGVVGVIKGRIQSDSSRSISIGLRADMDALPILEATGLPYASQTPGKMHACGHDGHTAMLLGAACYLAETRNFRGSAVVIFQPAEEEEAGAAAMIKDGLMERFDVSEVFGMHNWPGLALGSFSIRPGPMMAAYNVVEINIEGRGGHASAPHDCIDPVFVGAHLITAVQQIVARNLDPLEAAGVSISEFHAGSTPGVIPQSAVLRGTIRSLSVKVHELIKARLSEIVAGTAKMSGANIELSFIGGAPLTFNHADQTEIALAVAKDLVGEANVHSNRPIMAAEDFGYMLEARPGAYILCGNGDSAGLHHPAYDFNDEAIPYGTSYWIKLVETKLTP</sequence>
<name>A0A2T4IL06_9HYPH</name>
<organism evidence="4 5">
    <name type="scientific">Mesorhizobium helmanticense</name>
    <dbReference type="NCBI Taxonomy" id="1776423"/>
    <lineage>
        <taxon>Bacteria</taxon>
        <taxon>Pseudomonadati</taxon>
        <taxon>Pseudomonadota</taxon>
        <taxon>Alphaproteobacteria</taxon>
        <taxon>Hyphomicrobiales</taxon>
        <taxon>Phyllobacteriaceae</taxon>
        <taxon>Mesorhizobium</taxon>
    </lineage>
</organism>
<feature type="binding site" evidence="2">
    <location>
        <position position="107"/>
    </location>
    <ligand>
        <name>Mn(2+)</name>
        <dbReference type="ChEBI" id="CHEBI:29035"/>
        <label>2</label>
    </ligand>
</feature>
<dbReference type="PANTHER" id="PTHR11014:SF63">
    <property type="entry name" value="METALLOPEPTIDASE, PUTATIVE (AFU_ORTHOLOGUE AFUA_6G09600)-RELATED"/>
    <property type="match status" value="1"/>
</dbReference>
<dbReference type="EMBL" id="PZJX01000074">
    <property type="protein sequence ID" value="PTE06331.1"/>
    <property type="molecule type" value="Genomic_DNA"/>
</dbReference>
<dbReference type="GO" id="GO:0019877">
    <property type="term" value="P:diaminopimelate biosynthetic process"/>
    <property type="evidence" value="ECO:0007669"/>
    <property type="project" value="UniProtKB-ARBA"/>
</dbReference>
<keyword evidence="2" id="KW-0464">Manganese</keyword>
<comment type="caution">
    <text evidence="4">The sequence shown here is derived from an EMBL/GenBank/DDBJ whole genome shotgun (WGS) entry which is preliminary data.</text>
</comment>
<dbReference type="Gene3D" id="3.40.630.10">
    <property type="entry name" value="Zn peptidases"/>
    <property type="match status" value="1"/>
</dbReference>
<feature type="binding site" evidence="2">
    <location>
        <position position="142"/>
    </location>
    <ligand>
        <name>Mn(2+)</name>
        <dbReference type="ChEBI" id="CHEBI:29035"/>
        <label>2</label>
    </ligand>
</feature>
<dbReference type="FunFam" id="3.30.70.360:FF:000001">
    <property type="entry name" value="N-acetyldiaminopimelate deacetylase"/>
    <property type="match status" value="1"/>
</dbReference>
<evidence type="ECO:0000259" key="3">
    <source>
        <dbReference type="Pfam" id="PF07687"/>
    </source>
</evidence>
<evidence type="ECO:0000256" key="1">
    <source>
        <dbReference type="ARBA" id="ARBA00022801"/>
    </source>
</evidence>
<dbReference type="PANTHER" id="PTHR11014">
    <property type="entry name" value="PEPTIDASE M20 FAMILY MEMBER"/>
    <property type="match status" value="1"/>
</dbReference>
<dbReference type="InterPro" id="IPR036264">
    <property type="entry name" value="Bact_exopeptidase_dim_dom"/>
</dbReference>
<reference evidence="4 5" key="1">
    <citation type="submission" date="2018-03" db="EMBL/GenBank/DDBJ databases">
        <title>Genome sequence of the symbiotic type strain Mesorhizobium helmanticense CSLC115NT isolated from Lotus corniculatus nodules.</title>
        <authorList>
            <person name="Sannazzaro A.I."/>
            <person name="Torres Tejerizo G.A."/>
            <person name="Dip D."/>
            <person name="Caballero M."/>
            <person name="Pistorio M."/>
            <person name="Estrella M.J."/>
        </authorList>
    </citation>
    <scope>NUCLEOTIDE SEQUENCE [LARGE SCALE GENOMIC DNA]</scope>
    <source>
        <strain evidence="4 5">CSLC115N</strain>
    </source>
</reference>
<evidence type="ECO:0000256" key="2">
    <source>
        <dbReference type="PIRSR" id="PIRSR005962-1"/>
    </source>
</evidence>
<dbReference type="OrthoDB" id="9777385at2"/>
<dbReference type="Proteomes" id="UP000240259">
    <property type="component" value="Unassembled WGS sequence"/>
</dbReference>
<gene>
    <name evidence="4" type="ORF">C9427_32335</name>
</gene>
<dbReference type="RefSeq" id="WP_107653028.1">
    <property type="nucleotide sequence ID" value="NZ_PZJX01000074.1"/>
</dbReference>
<keyword evidence="5" id="KW-1185">Reference proteome</keyword>
<dbReference type="InterPro" id="IPR002933">
    <property type="entry name" value="Peptidase_M20"/>
</dbReference>
<keyword evidence="1 4" id="KW-0378">Hydrolase</keyword>
<evidence type="ECO:0000313" key="5">
    <source>
        <dbReference type="Proteomes" id="UP000240259"/>
    </source>
</evidence>
<comment type="cofactor">
    <cofactor evidence="2">
        <name>Mn(2+)</name>
        <dbReference type="ChEBI" id="CHEBI:29035"/>
    </cofactor>
    <text evidence="2">The Mn(2+) ion enhances activity.</text>
</comment>
<dbReference type="PIRSF" id="PIRSF005962">
    <property type="entry name" value="Pept_M20D_amidohydro"/>
    <property type="match status" value="1"/>
</dbReference>
<dbReference type="CDD" id="cd05666">
    <property type="entry name" value="M20_Acy1-like"/>
    <property type="match status" value="1"/>
</dbReference>
<dbReference type="GO" id="GO:0046872">
    <property type="term" value="F:metal ion binding"/>
    <property type="evidence" value="ECO:0007669"/>
    <property type="project" value="UniProtKB-KW"/>
</dbReference>
<evidence type="ECO:0000313" key="4">
    <source>
        <dbReference type="EMBL" id="PTE06331.1"/>
    </source>
</evidence>
<dbReference type="SUPFAM" id="SSF55031">
    <property type="entry name" value="Bacterial exopeptidase dimerisation domain"/>
    <property type="match status" value="1"/>
</dbReference>
<dbReference type="SUPFAM" id="SSF53187">
    <property type="entry name" value="Zn-dependent exopeptidases"/>
    <property type="match status" value="1"/>
</dbReference>
<proteinExistence type="predicted"/>